<sequence length="261" mass="29452">MTDISSHTLSKNLDGSAESFSIVEQRQNMQFSSSGQDEKALKKETNDLEERYGYFVDLDERDYGNSKIFYSLRRYTGHQGFSAASGHLYNGSLNRETQNVHGVAGTSNENFININLAKPTVEGVKNSSSSEISKSITNIQHSISRLHVRASSKDQSLNCSAESSFPKKHHRKHRRSYISSCLLSGRVYLPLQYAKHTLETVYEGPVEDLEEQEETKEDTAEDKICEMYLWCGYCVLGDDCPYADSHEGGESEDWPMPISSY</sequence>
<keyword evidence="1" id="KW-0863">Zinc-finger</keyword>
<reference evidence="3 4" key="2">
    <citation type="submission" date="2018-10" db="EMBL/GenBank/DDBJ databases">
        <authorList>
            <consortium name="Pathogen Informatics"/>
        </authorList>
    </citation>
    <scope>NUCLEOTIDE SEQUENCE [LARGE SCALE GENOMIC DNA]</scope>
</reference>
<evidence type="ECO:0000256" key="1">
    <source>
        <dbReference type="PROSITE-ProRule" id="PRU00723"/>
    </source>
</evidence>
<proteinExistence type="predicted"/>
<dbReference type="AlphaFoldDB" id="A0A0N4VGG4"/>
<evidence type="ECO:0000313" key="3">
    <source>
        <dbReference type="EMBL" id="VDD94509.1"/>
    </source>
</evidence>
<accession>A0A0N4VGG4</accession>
<dbReference type="GO" id="GO:0008270">
    <property type="term" value="F:zinc ion binding"/>
    <property type="evidence" value="ECO:0007669"/>
    <property type="project" value="UniProtKB-KW"/>
</dbReference>
<dbReference type="EMBL" id="UXUI01009923">
    <property type="protein sequence ID" value="VDD94509.1"/>
    <property type="molecule type" value="Genomic_DNA"/>
</dbReference>
<keyword evidence="1" id="KW-0479">Metal-binding</keyword>
<keyword evidence="1" id="KW-0862">Zinc</keyword>
<keyword evidence="4" id="KW-1185">Reference proteome</keyword>
<protein>
    <submittedName>
        <fullName evidence="5">C3H1-type domain-containing protein</fullName>
    </submittedName>
</protein>
<evidence type="ECO:0000313" key="5">
    <source>
        <dbReference type="WBParaSite" id="EVEC_0000987501-mRNA-1"/>
    </source>
</evidence>
<dbReference type="InterPro" id="IPR000571">
    <property type="entry name" value="Znf_CCCH"/>
</dbReference>
<evidence type="ECO:0000313" key="4">
    <source>
        <dbReference type="Proteomes" id="UP000274131"/>
    </source>
</evidence>
<gene>
    <name evidence="3" type="ORF">EVEC_LOCUS9260</name>
</gene>
<feature type="domain" description="C3H1-type" evidence="2">
    <location>
        <begin position="219"/>
        <end position="249"/>
    </location>
</feature>
<name>A0A0N4VGG4_ENTVE</name>
<evidence type="ECO:0000259" key="2">
    <source>
        <dbReference type="PROSITE" id="PS50103"/>
    </source>
</evidence>
<dbReference type="PROSITE" id="PS50103">
    <property type="entry name" value="ZF_C3H1"/>
    <property type="match status" value="1"/>
</dbReference>
<reference evidence="5" key="1">
    <citation type="submission" date="2017-02" db="UniProtKB">
        <authorList>
            <consortium name="WormBaseParasite"/>
        </authorList>
    </citation>
    <scope>IDENTIFICATION</scope>
</reference>
<organism evidence="5">
    <name type="scientific">Enterobius vermicularis</name>
    <name type="common">Human pinworm</name>
    <dbReference type="NCBI Taxonomy" id="51028"/>
    <lineage>
        <taxon>Eukaryota</taxon>
        <taxon>Metazoa</taxon>
        <taxon>Ecdysozoa</taxon>
        <taxon>Nematoda</taxon>
        <taxon>Chromadorea</taxon>
        <taxon>Rhabditida</taxon>
        <taxon>Spirurina</taxon>
        <taxon>Oxyuridomorpha</taxon>
        <taxon>Oxyuroidea</taxon>
        <taxon>Oxyuridae</taxon>
        <taxon>Enterobius</taxon>
    </lineage>
</organism>
<dbReference type="Proteomes" id="UP000274131">
    <property type="component" value="Unassembled WGS sequence"/>
</dbReference>
<feature type="zinc finger region" description="C3H1-type" evidence="1">
    <location>
        <begin position="219"/>
        <end position="249"/>
    </location>
</feature>
<dbReference type="WBParaSite" id="EVEC_0000987501-mRNA-1">
    <property type="protein sequence ID" value="EVEC_0000987501-mRNA-1"/>
    <property type="gene ID" value="EVEC_0000987501"/>
</dbReference>